<gene>
    <name evidence="1" type="ORF">CWI37_0448p0030</name>
</gene>
<organism evidence="1 2">
    <name type="scientific">Hamiltosporidium tvaerminnensis</name>
    <dbReference type="NCBI Taxonomy" id="1176355"/>
    <lineage>
        <taxon>Eukaryota</taxon>
        <taxon>Fungi</taxon>
        <taxon>Fungi incertae sedis</taxon>
        <taxon>Microsporidia</taxon>
        <taxon>Dubosqiidae</taxon>
        <taxon>Hamiltosporidium</taxon>
    </lineage>
</organism>
<evidence type="ECO:0000313" key="2">
    <source>
        <dbReference type="Proteomes" id="UP000292362"/>
    </source>
</evidence>
<evidence type="ECO:0000313" key="1">
    <source>
        <dbReference type="EMBL" id="TBU02592.1"/>
    </source>
</evidence>
<name>A0A4V2JV43_9MICR</name>
<proteinExistence type="predicted"/>
<protein>
    <submittedName>
        <fullName evidence="1">Uncharacterized protein</fullName>
    </submittedName>
</protein>
<comment type="caution">
    <text evidence="1">The sequence shown here is derived from an EMBL/GenBank/DDBJ whole genome shotgun (WGS) entry which is preliminary data.</text>
</comment>
<accession>A0A4V2JV43</accession>
<dbReference type="EMBL" id="PITJ01000448">
    <property type="protein sequence ID" value="TBU02592.1"/>
    <property type="molecule type" value="Genomic_DNA"/>
</dbReference>
<dbReference type="Proteomes" id="UP000292362">
    <property type="component" value="Unassembled WGS sequence"/>
</dbReference>
<dbReference type="AlphaFoldDB" id="A0A4V2JV43"/>
<reference evidence="1 2" key="1">
    <citation type="submission" date="2017-12" db="EMBL/GenBank/DDBJ databases">
        <authorList>
            <person name="Pombert J.-F."/>
            <person name="Haag K.L."/>
            <person name="Ebert D."/>
        </authorList>
    </citation>
    <scope>NUCLEOTIDE SEQUENCE [LARGE SCALE GENOMIC DNA]</scope>
    <source>
        <strain evidence="1">FI-OER-3-3</strain>
    </source>
</reference>
<sequence length="230" mass="26674">MDGSDSKRDDLIKMRVSGDFPIKSEQLELYSPVLQIRRLSTIGKRNIVVTSIVFYYQIVCKGEIVFDMFHYILIIAGIVEGTMLEGKSSTAKMPDSEIINLGYTCEHPITKKNINIKNRFGKYKNSTDLWIKELEYKVKKTIEKIESNFDEDFDYNGYVKRNNIFPEENEKKVFSELKTYDNSSEKQGNSLHSSLDNSFTDDIIFNNKDAHPGKTVKRNSKKQIIFYPCF</sequence>
<dbReference type="VEuPathDB" id="MicrosporidiaDB:CWI37_0448p0030"/>